<dbReference type="GO" id="GO:0006046">
    <property type="term" value="P:N-acetylglucosamine catabolic process"/>
    <property type="evidence" value="ECO:0007669"/>
    <property type="project" value="TreeGrafter"/>
</dbReference>
<keyword evidence="4 11" id="KW-0479">Metal-binding</keyword>
<evidence type="ECO:0000256" key="9">
    <source>
        <dbReference type="PIRSR" id="PIRSR038994-1"/>
    </source>
</evidence>
<dbReference type="SUPFAM" id="SSF51556">
    <property type="entry name" value="Metallo-dependent hydrolases"/>
    <property type="match status" value="1"/>
</dbReference>
<dbReference type="InterPro" id="IPR011059">
    <property type="entry name" value="Metal-dep_hydrolase_composite"/>
</dbReference>
<feature type="binding site" evidence="10">
    <location>
        <position position="143"/>
    </location>
    <ligand>
        <name>substrate</name>
    </ligand>
</feature>
<dbReference type="Gene3D" id="3.20.20.140">
    <property type="entry name" value="Metal-dependent hydrolases"/>
    <property type="match status" value="1"/>
</dbReference>
<dbReference type="Pfam" id="PF01979">
    <property type="entry name" value="Amidohydro_1"/>
    <property type="match status" value="1"/>
</dbReference>
<dbReference type="Gene3D" id="2.30.40.10">
    <property type="entry name" value="Urease, subunit C, domain 1"/>
    <property type="match status" value="1"/>
</dbReference>
<feature type="binding site" evidence="10">
    <location>
        <position position="229"/>
    </location>
    <ligand>
        <name>substrate</name>
    </ligand>
</feature>
<dbReference type="PANTHER" id="PTHR11113">
    <property type="entry name" value="N-ACETYLGLUCOSAMINE-6-PHOSPHATE DEACETYLASE"/>
    <property type="match status" value="1"/>
</dbReference>
<comment type="cofactor">
    <cofactor evidence="11">
        <name>a divalent metal cation</name>
        <dbReference type="ChEBI" id="CHEBI:60240"/>
    </cofactor>
    <text evidence="11">Binds 1 divalent metal cation per subunit.</text>
</comment>
<feature type="binding site" evidence="10">
    <location>
        <begin position="313"/>
        <end position="315"/>
    </location>
    <ligand>
        <name>substrate</name>
    </ligand>
</feature>
<feature type="binding site" evidence="10">
    <location>
        <position position="257"/>
    </location>
    <ligand>
        <name>substrate</name>
    </ligand>
</feature>
<evidence type="ECO:0000256" key="5">
    <source>
        <dbReference type="ARBA" id="ARBA00022801"/>
    </source>
</evidence>
<dbReference type="InterPro" id="IPR003764">
    <property type="entry name" value="GlcNAc_6-P_deAcase"/>
</dbReference>
<keyword evidence="6 8" id="KW-0119">Carbohydrate metabolism</keyword>
<dbReference type="AlphaFoldDB" id="A0A2H8TZ67"/>
<dbReference type="GO" id="GO:0008448">
    <property type="term" value="F:N-acetylglucosamine-6-phosphate deacetylase activity"/>
    <property type="evidence" value="ECO:0007669"/>
    <property type="project" value="UniProtKB-UniRule"/>
</dbReference>
<proteinExistence type="inferred from homology"/>
<comment type="catalytic activity">
    <reaction evidence="7 8">
        <text>N-acetyl-D-glucosamine 6-phosphate + H2O = D-glucosamine 6-phosphate + acetate</text>
        <dbReference type="Rhea" id="RHEA:22936"/>
        <dbReference type="ChEBI" id="CHEBI:15377"/>
        <dbReference type="ChEBI" id="CHEBI:30089"/>
        <dbReference type="ChEBI" id="CHEBI:57513"/>
        <dbReference type="ChEBI" id="CHEBI:58725"/>
        <dbReference type="EC" id="3.5.1.25"/>
    </reaction>
</comment>
<feature type="active site" description="Proton donor/acceptor" evidence="9">
    <location>
        <position position="279"/>
    </location>
</feature>
<sequence>MNIVTKFSNCNVLKDGKILTKDLWVIDGRIANPEIIFYDKKKIPDIEIDCLGSLITPGFIDLQINGAFGVDFTYHRGDGIDVVRKGLLQYGVTGFCPTIVSTTSSNYHEILPKFKRCHGNEEGAAILGAHVEGPFISKLKNGAHSLINIKTLENSNLTDTYGSLDNIGIVTLAPELYGAMEAIKLLSDNGIVVSLGHTSSDMETSIQAVKNGATFITHLFNAMISFHHRDPGLIGLIACPPNVEKPLFFGIIADGTHTHPAALKIAHKVNPEGLVLVTDALSAIGLPDGIHHLGDKEIEIKNSKAYIANTNTLCGSVTSLDECMRYFIKATNCSVAEAIETVTLHPAMVLGIQQFKGTLNYGADADFVFLGNKLNVQSTWINGQCVFKHSSGAGYIVKKNNLNIS</sequence>
<evidence type="ECO:0000256" key="4">
    <source>
        <dbReference type="ARBA" id="ARBA00022723"/>
    </source>
</evidence>
<evidence type="ECO:0000256" key="8">
    <source>
        <dbReference type="PIRNR" id="PIRNR038994"/>
    </source>
</evidence>
<accession>A0A2H8TZ67</accession>
<keyword evidence="5 8" id="KW-0378">Hydrolase</keyword>
<evidence type="ECO:0000256" key="11">
    <source>
        <dbReference type="PIRSR" id="PIRSR038994-3"/>
    </source>
</evidence>
<dbReference type="FunFam" id="3.20.20.140:FF:000023">
    <property type="entry name" value="N-acetylglucosamine-6-phosphate deacetylase"/>
    <property type="match status" value="1"/>
</dbReference>
<evidence type="ECO:0000259" key="12">
    <source>
        <dbReference type="Pfam" id="PF01979"/>
    </source>
</evidence>
<evidence type="ECO:0000256" key="7">
    <source>
        <dbReference type="ARBA" id="ARBA00047647"/>
    </source>
</evidence>
<dbReference type="NCBIfam" id="TIGR00221">
    <property type="entry name" value="nagA"/>
    <property type="match status" value="1"/>
</dbReference>
<comment type="similarity">
    <text evidence="1 8">Belongs to the metallo-dependent hydrolases superfamily. NagA family.</text>
</comment>
<dbReference type="CDD" id="cd00854">
    <property type="entry name" value="NagA"/>
    <property type="match status" value="1"/>
</dbReference>
<dbReference type="GO" id="GO:0019262">
    <property type="term" value="P:N-acetylneuraminate catabolic process"/>
    <property type="evidence" value="ECO:0007669"/>
    <property type="project" value="UniProtKB-ARBA"/>
</dbReference>
<dbReference type="EMBL" id="GFXV01007759">
    <property type="protein sequence ID" value="MBW19564.1"/>
    <property type="molecule type" value="Transcribed_RNA"/>
</dbReference>
<dbReference type="SUPFAM" id="SSF51338">
    <property type="entry name" value="Composite domain of metallo-dependent hydrolases"/>
    <property type="match status" value="1"/>
</dbReference>
<evidence type="ECO:0000256" key="2">
    <source>
        <dbReference type="ARBA" id="ARBA00011899"/>
    </source>
</evidence>
<dbReference type="PIRSF" id="PIRSF038994">
    <property type="entry name" value="NagA"/>
    <property type="match status" value="1"/>
</dbReference>
<evidence type="ECO:0000256" key="1">
    <source>
        <dbReference type="ARBA" id="ARBA00010716"/>
    </source>
</evidence>
<feature type="binding site" evidence="10">
    <location>
        <begin position="221"/>
        <end position="222"/>
    </location>
    <ligand>
        <name>substrate</name>
    </ligand>
</feature>
<evidence type="ECO:0000256" key="6">
    <source>
        <dbReference type="ARBA" id="ARBA00023277"/>
    </source>
</evidence>
<dbReference type="OrthoDB" id="10264777at2759"/>
<evidence type="ECO:0000256" key="10">
    <source>
        <dbReference type="PIRSR" id="PIRSR038994-2"/>
    </source>
</evidence>
<dbReference type="InterPro" id="IPR032466">
    <property type="entry name" value="Metal_Hydrolase"/>
</dbReference>
<dbReference type="PANTHER" id="PTHR11113:SF14">
    <property type="entry name" value="N-ACETYLGLUCOSAMINE-6-PHOSPHATE DEACETYLASE"/>
    <property type="match status" value="1"/>
</dbReference>
<evidence type="ECO:0000256" key="3">
    <source>
        <dbReference type="ARBA" id="ARBA00018029"/>
    </source>
</evidence>
<feature type="domain" description="Amidohydrolase-related" evidence="12">
    <location>
        <begin position="55"/>
        <end position="385"/>
    </location>
</feature>
<dbReference type="GO" id="GO:0046872">
    <property type="term" value="F:metal ion binding"/>
    <property type="evidence" value="ECO:0007669"/>
    <property type="project" value="UniProtKB-KW"/>
</dbReference>
<dbReference type="GO" id="GO:0106279">
    <property type="term" value="P:negative regulation of UDP-N-acetylglucosamine biosynthetic process"/>
    <property type="evidence" value="ECO:0007669"/>
    <property type="project" value="UniProtKB-ARBA"/>
</dbReference>
<evidence type="ECO:0000313" key="13">
    <source>
        <dbReference type="EMBL" id="MBW19564.1"/>
    </source>
</evidence>
<reference evidence="13" key="1">
    <citation type="submission" date="2017-10" db="EMBL/GenBank/DDBJ databases">
        <title>Transcriptome Assembly of Sugarcane Aphid Adults.</title>
        <authorList>
            <person name="Scully E.D."/>
            <person name="Palmer N.A."/>
            <person name="Geib S.M."/>
            <person name="Sarath G."/>
            <person name="Sattler S.E."/>
        </authorList>
    </citation>
    <scope>NUCLEOTIDE SEQUENCE</scope>
    <source>
        <tissue evidence="13">Whole body</tissue>
    </source>
</reference>
<gene>
    <name evidence="13" type="primary">AMDHD2_2</name>
</gene>
<organism evidence="13">
    <name type="scientific">Melanaphis sacchari</name>
    <dbReference type="NCBI Taxonomy" id="742174"/>
    <lineage>
        <taxon>Eukaryota</taxon>
        <taxon>Metazoa</taxon>
        <taxon>Ecdysozoa</taxon>
        <taxon>Arthropoda</taxon>
        <taxon>Hexapoda</taxon>
        <taxon>Insecta</taxon>
        <taxon>Pterygota</taxon>
        <taxon>Neoptera</taxon>
        <taxon>Paraneoptera</taxon>
        <taxon>Hemiptera</taxon>
        <taxon>Sternorrhyncha</taxon>
        <taxon>Aphidomorpha</taxon>
        <taxon>Aphidoidea</taxon>
        <taxon>Aphididae</taxon>
        <taxon>Aphidini</taxon>
        <taxon>Melanaphis</taxon>
    </lineage>
</organism>
<feature type="binding site" evidence="11">
    <location>
        <position position="218"/>
    </location>
    <ligand>
        <name>Zn(2+)</name>
        <dbReference type="ChEBI" id="CHEBI:29105"/>
    </ligand>
</feature>
<dbReference type="EC" id="3.5.1.25" evidence="2 8"/>
<feature type="binding site" evidence="11">
    <location>
        <position position="197"/>
    </location>
    <ligand>
        <name>Zn(2+)</name>
        <dbReference type="ChEBI" id="CHEBI:29105"/>
    </ligand>
</feature>
<protein>
    <recommendedName>
        <fullName evidence="3 8">N-acetylglucosamine-6-phosphate deacetylase</fullName>
        <ecNumber evidence="2 8">3.5.1.25</ecNumber>
    </recommendedName>
</protein>
<feature type="binding site" evidence="11">
    <location>
        <position position="132"/>
    </location>
    <ligand>
        <name>Zn(2+)</name>
        <dbReference type="ChEBI" id="CHEBI:29105"/>
    </ligand>
</feature>
<dbReference type="InterPro" id="IPR006680">
    <property type="entry name" value="Amidohydro-rel"/>
</dbReference>
<name>A0A2H8TZ67_9HEMI</name>